<dbReference type="AlphaFoldDB" id="A0AAU7DG42"/>
<organism evidence="1">
    <name type="scientific">Telmatobacter sp. DSM 110680</name>
    <dbReference type="NCBI Taxonomy" id="3036704"/>
    <lineage>
        <taxon>Bacteria</taxon>
        <taxon>Pseudomonadati</taxon>
        <taxon>Acidobacteriota</taxon>
        <taxon>Terriglobia</taxon>
        <taxon>Terriglobales</taxon>
        <taxon>Acidobacteriaceae</taxon>
        <taxon>Telmatobacter</taxon>
    </lineage>
</organism>
<evidence type="ECO:0000313" key="1">
    <source>
        <dbReference type="EMBL" id="XBH15781.1"/>
    </source>
</evidence>
<name>A0AAU7DG42_9BACT</name>
<gene>
    <name evidence="1" type="ORF">P8935_14510</name>
</gene>
<reference evidence="1" key="1">
    <citation type="submission" date="2023-03" db="EMBL/GenBank/DDBJ databases">
        <title>Edaphobacter sp.</title>
        <authorList>
            <person name="Huber K.J."/>
            <person name="Papendorf J."/>
            <person name="Pilke C."/>
            <person name="Bunk B."/>
            <person name="Sproeer C."/>
            <person name="Pester M."/>
        </authorList>
    </citation>
    <scope>NUCLEOTIDE SEQUENCE</scope>
    <source>
        <strain evidence="1">DSM 110680</strain>
    </source>
</reference>
<dbReference type="EMBL" id="CP121196">
    <property type="protein sequence ID" value="XBH15781.1"/>
    <property type="molecule type" value="Genomic_DNA"/>
</dbReference>
<accession>A0AAU7DG42</accession>
<sequence length="139" mass="15952">MKRADMPQVADTEHETVTINGVEVREDGEWRFIDLARFSMWTAFSGYGPTSGPKDYAINEDGIVCHIPSERFFAPSVRNQRFIYVHKERFLTAWLLAMAFDIPRPCKVAYAAYIDEAKPAHVSNVVWIRGRRNQEETAA</sequence>
<dbReference type="RefSeq" id="WP_348261012.1">
    <property type="nucleotide sequence ID" value="NZ_CP121196.1"/>
</dbReference>
<proteinExistence type="predicted"/>
<protein>
    <submittedName>
        <fullName evidence="1">Uncharacterized protein</fullName>
    </submittedName>
</protein>